<dbReference type="SUPFAM" id="SSF54106">
    <property type="entry name" value="LysM domain"/>
    <property type="match status" value="1"/>
</dbReference>
<dbReference type="Proteomes" id="UP000887565">
    <property type="component" value="Unplaced"/>
</dbReference>
<accession>A0A915HMF9</accession>
<dbReference type="Gene3D" id="3.10.350.10">
    <property type="entry name" value="LysM domain"/>
    <property type="match status" value="1"/>
</dbReference>
<dbReference type="CDD" id="cd00118">
    <property type="entry name" value="LysM"/>
    <property type="match status" value="1"/>
</dbReference>
<dbReference type="InterPro" id="IPR036779">
    <property type="entry name" value="LysM_dom_sf"/>
</dbReference>
<feature type="region of interest" description="Disordered" evidence="1">
    <location>
        <begin position="209"/>
        <end position="247"/>
    </location>
</feature>
<dbReference type="PANTHER" id="PTHR20932:SF8">
    <property type="entry name" value="LD22649P"/>
    <property type="match status" value="1"/>
</dbReference>
<dbReference type="InterPro" id="IPR018392">
    <property type="entry name" value="LysM"/>
</dbReference>
<sequence>MAINTFLKVVQRCKESRKTKHVQDNFMETNLSPFYGYEKKFVEKTLFLNARRLLGEALKFQLFDSRLHAMQEDDETRFLCGYKNLPRYGTTAGLPSTKSLYNEIIVHQLTTSDTLQGLALKYNSSITEIKRLNKLWSNDSMYLRDCLKIPVISSSISLTSRDVGGRSPVARSAKPCLRNSHDSFASIHSDSEILHDCRNNKNDLKVEDRSQSLVEQSDANSSVAIVTNNRPSSSLSSTSRQSDTTFDRSEEAFSDIFQRIDSTLKTTANNVRRIEAQSRPEEQFVFGKTFSFSNSRCNKILVVGVHEPKNAKNLRR</sequence>
<feature type="compositionally biased region" description="Polar residues" evidence="1">
    <location>
        <begin position="211"/>
        <end position="231"/>
    </location>
</feature>
<proteinExistence type="predicted"/>
<organism evidence="3 4">
    <name type="scientific">Romanomermis culicivorax</name>
    <name type="common">Nematode worm</name>
    <dbReference type="NCBI Taxonomy" id="13658"/>
    <lineage>
        <taxon>Eukaryota</taxon>
        <taxon>Metazoa</taxon>
        <taxon>Ecdysozoa</taxon>
        <taxon>Nematoda</taxon>
        <taxon>Enoplea</taxon>
        <taxon>Dorylaimia</taxon>
        <taxon>Mermithida</taxon>
        <taxon>Mermithoidea</taxon>
        <taxon>Mermithidae</taxon>
        <taxon>Romanomermis</taxon>
    </lineage>
</organism>
<dbReference type="PROSITE" id="PS51782">
    <property type="entry name" value="LYSM"/>
    <property type="match status" value="1"/>
</dbReference>
<evidence type="ECO:0000313" key="3">
    <source>
        <dbReference type="Proteomes" id="UP000887565"/>
    </source>
</evidence>
<feature type="domain" description="LysM" evidence="2">
    <location>
        <begin position="105"/>
        <end position="149"/>
    </location>
</feature>
<evidence type="ECO:0000259" key="2">
    <source>
        <dbReference type="PROSITE" id="PS51782"/>
    </source>
</evidence>
<dbReference type="Pfam" id="PF01476">
    <property type="entry name" value="LysM"/>
    <property type="match status" value="1"/>
</dbReference>
<keyword evidence="3" id="KW-1185">Reference proteome</keyword>
<evidence type="ECO:0000313" key="4">
    <source>
        <dbReference type="WBParaSite" id="nRc.2.0.1.t02680-RA"/>
    </source>
</evidence>
<feature type="compositionally biased region" description="Low complexity" evidence="1">
    <location>
        <begin position="232"/>
        <end position="244"/>
    </location>
</feature>
<reference evidence="4" key="1">
    <citation type="submission" date="2022-11" db="UniProtKB">
        <authorList>
            <consortium name="WormBaseParasite"/>
        </authorList>
    </citation>
    <scope>IDENTIFICATION</scope>
</reference>
<name>A0A915HMF9_ROMCU</name>
<dbReference type="AlphaFoldDB" id="A0A915HMF9"/>
<evidence type="ECO:0000256" key="1">
    <source>
        <dbReference type="SAM" id="MobiDB-lite"/>
    </source>
</evidence>
<dbReference type="PANTHER" id="PTHR20932">
    <property type="entry name" value="LYSM AND PUTATIVE PEPTIDOGLYCAN-BINDING DOMAIN-CONTAINING PROTEIN"/>
    <property type="match status" value="1"/>
</dbReference>
<protein>
    <submittedName>
        <fullName evidence="4">LysM domain-containing protein</fullName>
    </submittedName>
</protein>
<dbReference type="WBParaSite" id="nRc.2.0.1.t02680-RA">
    <property type="protein sequence ID" value="nRc.2.0.1.t02680-RA"/>
    <property type="gene ID" value="nRc.2.0.1.g02680"/>
</dbReference>
<dbReference type="InterPro" id="IPR045030">
    <property type="entry name" value="LYSM1-4"/>
</dbReference>